<feature type="compositionally biased region" description="Basic and acidic residues" evidence="7">
    <location>
        <begin position="249"/>
        <end position="281"/>
    </location>
</feature>
<dbReference type="Pfam" id="PF00085">
    <property type="entry name" value="Thioredoxin"/>
    <property type="match status" value="1"/>
</dbReference>
<dbReference type="PRINTS" id="PR00421">
    <property type="entry name" value="THIOREDOXIN"/>
</dbReference>
<dbReference type="OrthoDB" id="10264505at2759"/>
<dbReference type="SUPFAM" id="SSF52833">
    <property type="entry name" value="Thioredoxin-like"/>
    <property type="match status" value="2"/>
</dbReference>
<keyword evidence="8" id="KW-0732">Signal</keyword>
<evidence type="ECO:0000256" key="5">
    <source>
        <dbReference type="ARBA" id="ARBA00023235"/>
    </source>
</evidence>
<evidence type="ECO:0000256" key="8">
    <source>
        <dbReference type="SAM" id="SignalP"/>
    </source>
</evidence>
<dbReference type="InterPro" id="IPR057305">
    <property type="entry name" value="Thioredox_PDIA6_C"/>
</dbReference>
<dbReference type="AlphaFoldDB" id="A0A9P1ME24"/>
<keyword evidence="6" id="KW-0676">Redox-active center</keyword>
<feature type="region of interest" description="Disordered" evidence="7">
    <location>
        <begin position="241"/>
        <end position="318"/>
    </location>
</feature>
<evidence type="ECO:0000256" key="2">
    <source>
        <dbReference type="ARBA" id="ARBA00004319"/>
    </source>
</evidence>
<dbReference type="EMBL" id="CALLCH030000018">
    <property type="protein sequence ID" value="CAI4218456.1"/>
    <property type="molecule type" value="Genomic_DNA"/>
</dbReference>
<feature type="compositionally biased region" description="Acidic residues" evidence="7">
    <location>
        <begin position="284"/>
        <end position="296"/>
    </location>
</feature>
<protein>
    <recommendedName>
        <fullName evidence="3">protein disulfide-isomerase</fullName>
        <ecNumber evidence="3">5.3.4.1</ecNumber>
    </recommendedName>
</protein>
<feature type="compositionally biased region" description="Basic and acidic residues" evidence="7">
    <location>
        <begin position="304"/>
        <end position="318"/>
    </location>
</feature>
<comment type="caution">
    <text evidence="10">The sequence shown here is derived from an EMBL/GenBank/DDBJ whole genome shotgun (WGS) entry which is preliminary data.</text>
</comment>
<evidence type="ECO:0000256" key="3">
    <source>
        <dbReference type="ARBA" id="ARBA00012723"/>
    </source>
</evidence>
<dbReference type="GO" id="GO:0034976">
    <property type="term" value="P:response to endoplasmic reticulum stress"/>
    <property type="evidence" value="ECO:0007669"/>
    <property type="project" value="TreeGrafter"/>
</dbReference>
<comment type="catalytic activity">
    <reaction evidence="1">
        <text>Catalyzes the rearrangement of -S-S- bonds in proteins.</text>
        <dbReference type="EC" id="5.3.4.1"/>
    </reaction>
</comment>
<name>A0A9P1ME24_9PEZI</name>
<keyword evidence="11" id="KW-1185">Reference proteome</keyword>
<dbReference type="PANTHER" id="PTHR45815">
    <property type="entry name" value="PROTEIN DISULFIDE-ISOMERASE A6"/>
    <property type="match status" value="1"/>
</dbReference>
<dbReference type="InterPro" id="IPR013766">
    <property type="entry name" value="Thioredoxin_domain"/>
</dbReference>
<dbReference type="GO" id="GO:0005788">
    <property type="term" value="C:endoplasmic reticulum lumen"/>
    <property type="evidence" value="ECO:0007669"/>
    <property type="project" value="UniProtKB-SubCell"/>
</dbReference>
<dbReference type="Pfam" id="PF24541">
    <property type="entry name" value="Thioredox_PDIA6_C"/>
    <property type="match status" value="1"/>
</dbReference>
<evidence type="ECO:0000259" key="9">
    <source>
        <dbReference type="PROSITE" id="PS51352"/>
    </source>
</evidence>
<dbReference type="InterPro" id="IPR036249">
    <property type="entry name" value="Thioredoxin-like_sf"/>
</dbReference>
<evidence type="ECO:0000313" key="10">
    <source>
        <dbReference type="EMBL" id="CAI4218456.1"/>
    </source>
</evidence>
<dbReference type="GO" id="GO:0003756">
    <property type="term" value="F:protein disulfide isomerase activity"/>
    <property type="evidence" value="ECO:0007669"/>
    <property type="project" value="UniProtKB-EC"/>
</dbReference>
<dbReference type="InterPro" id="IPR017937">
    <property type="entry name" value="Thioredoxin_CS"/>
</dbReference>
<reference evidence="10" key="1">
    <citation type="submission" date="2022-11" db="EMBL/GenBank/DDBJ databases">
        <authorList>
            <person name="Scott C."/>
            <person name="Bruce N."/>
        </authorList>
    </citation>
    <scope>NUCLEOTIDE SEQUENCE</scope>
</reference>
<dbReference type="Gene3D" id="3.40.30.10">
    <property type="entry name" value="Glutaredoxin"/>
    <property type="match status" value="2"/>
</dbReference>
<keyword evidence="5" id="KW-0413">Isomerase</keyword>
<keyword evidence="4" id="KW-1015">Disulfide bond</keyword>
<dbReference type="GO" id="GO:0015035">
    <property type="term" value="F:protein-disulfide reductase activity"/>
    <property type="evidence" value="ECO:0007669"/>
    <property type="project" value="TreeGrafter"/>
</dbReference>
<sequence>MHYHQILAGLVLAGSAQASLYSKSSAVLQVDSSNYNKLITKSNHTSIVEFYAPWCGHCKNLKPAYEKAAKSLEGLANVAAVNCDAAENKQFCSSLGVQGFPTLKIVKPSKKGKNPIVEDYQGARTASAIVQAVTDKINNHVKRITDADADAFLSADPDTPKAILFTEKGTTSAVIRSIAIDFLGSIVVGQVRNKETKTVEKFNIQSFPSLLLLPGGDQEPILFEGEMKRGPMVDFLAQAAHPNSASDGASKKDAKPPKEKKDKKEKPKPKAEEPVAEKPAAEEPVAEEPSEPEADAETPPAPPAKKEIPHHHLPDLGGAKDEAADALVDSLADIVHRNAKAERKLFPFYTIPSLNPAHAQLAKALEVTGSIEVVAINAKRSWWRRYEGDYSEASIMDWVDAIRMGEGAKNKLPEGIVVEDKHDEL</sequence>
<evidence type="ECO:0000256" key="7">
    <source>
        <dbReference type="SAM" id="MobiDB-lite"/>
    </source>
</evidence>
<feature type="signal peptide" evidence="8">
    <location>
        <begin position="1"/>
        <end position="18"/>
    </location>
</feature>
<evidence type="ECO:0000256" key="6">
    <source>
        <dbReference type="ARBA" id="ARBA00023284"/>
    </source>
</evidence>
<accession>A0A9P1ME24</accession>
<evidence type="ECO:0000313" key="11">
    <source>
        <dbReference type="Proteomes" id="UP000838763"/>
    </source>
</evidence>
<dbReference type="Proteomes" id="UP000838763">
    <property type="component" value="Unassembled WGS sequence"/>
</dbReference>
<comment type="subcellular location">
    <subcellularLocation>
        <location evidence="2">Endoplasmic reticulum lumen</location>
    </subcellularLocation>
</comment>
<dbReference type="EC" id="5.3.4.1" evidence="3"/>
<evidence type="ECO:0000256" key="1">
    <source>
        <dbReference type="ARBA" id="ARBA00001182"/>
    </source>
</evidence>
<feature type="chain" id="PRO_5040402475" description="protein disulfide-isomerase" evidence="8">
    <location>
        <begin position="19"/>
        <end position="425"/>
    </location>
</feature>
<evidence type="ECO:0000256" key="4">
    <source>
        <dbReference type="ARBA" id="ARBA00023157"/>
    </source>
</evidence>
<dbReference type="PANTHER" id="PTHR45815:SF3">
    <property type="entry name" value="PROTEIN DISULFIDE-ISOMERASE A6"/>
    <property type="match status" value="1"/>
</dbReference>
<dbReference type="PROSITE" id="PS00194">
    <property type="entry name" value="THIOREDOXIN_1"/>
    <property type="match status" value="1"/>
</dbReference>
<proteinExistence type="predicted"/>
<organism evidence="10 11">
    <name type="scientific">Parascedosporium putredinis</name>
    <dbReference type="NCBI Taxonomy" id="1442378"/>
    <lineage>
        <taxon>Eukaryota</taxon>
        <taxon>Fungi</taxon>
        <taxon>Dikarya</taxon>
        <taxon>Ascomycota</taxon>
        <taxon>Pezizomycotina</taxon>
        <taxon>Sordariomycetes</taxon>
        <taxon>Hypocreomycetidae</taxon>
        <taxon>Microascales</taxon>
        <taxon>Microascaceae</taxon>
        <taxon>Parascedosporium</taxon>
    </lineage>
</organism>
<dbReference type="CDD" id="cd03002">
    <property type="entry name" value="PDI_a_MPD1_like"/>
    <property type="match status" value="1"/>
</dbReference>
<gene>
    <name evidence="10" type="ORF">PPNO1_LOCUS8038</name>
</gene>
<dbReference type="PROSITE" id="PS51352">
    <property type="entry name" value="THIOREDOXIN_2"/>
    <property type="match status" value="1"/>
</dbReference>
<feature type="domain" description="Thioredoxin" evidence="9">
    <location>
        <begin position="6"/>
        <end position="138"/>
    </location>
</feature>